<reference evidence="1 2" key="1">
    <citation type="submission" date="2018-08" db="EMBL/GenBank/DDBJ databases">
        <title>Recombination of ecologically and evolutionarily significant loci maintains genetic cohesion in the Pseudomonas syringae species complex.</title>
        <authorList>
            <person name="Dillon M."/>
            <person name="Thakur S."/>
            <person name="Almeida R.N.D."/>
            <person name="Weir B.S."/>
            <person name="Guttman D.S."/>
        </authorList>
    </citation>
    <scope>NUCLEOTIDE SEQUENCE [LARGE SCALE GENOMIC DNA]</scope>
    <source>
        <strain evidence="1 2">ICMP 14479</strain>
    </source>
</reference>
<evidence type="ECO:0000313" key="2">
    <source>
        <dbReference type="Proteomes" id="UP000280395"/>
    </source>
</evidence>
<protein>
    <recommendedName>
        <fullName evidence="3">DUF58 domain-containing protein</fullName>
    </recommendedName>
</protein>
<evidence type="ECO:0000313" key="1">
    <source>
        <dbReference type="EMBL" id="RMU54724.1"/>
    </source>
</evidence>
<accession>A0A3M5VAD6</accession>
<comment type="caution">
    <text evidence="1">The sequence shown here is derived from an EMBL/GenBank/DDBJ whole genome shotgun (WGS) entry which is preliminary data.</text>
</comment>
<dbReference type="AlphaFoldDB" id="A0A3M5VAD6"/>
<dbReference type="Proteomes" id="UP000280395">
    <property type="component" value="Unassembled WGS sequence"/>
</dbReference>
<proteinExistence type="predicted"/>
<sequence>MQTADEALEYCGAISFLNARTSLHDRLRAQGMAIMDARPKELGPQLIARYLNWKKAGTL</sequence>
<gene>
    <name evidence="1" type="ORF">ALP29_201666</name>
</gene>
<organism evidence="1 2">
    <name type="scientific">Pseudomonas syringae pv. avii</name>
    <dbReference type="NCBI Taxonomy" id="663959"/>
    <lineage>
        <taxon>Bacteria</taxon>
        <taxon>Pseudomonadati</taxon>
        <taxon>Pseudomonadota</taxon>
        <taxon>Gammaproteobacteria</taxon>
        <taxon>Pseudomonadales</taxon>
        <taxon>Pseudomonadaceae</taxon>
        <taxon>Pseudomonas</taxon>
        <taxon>Pseudomonas syringae</taxon>
    </lineage>
</organism>
<dbReference type="EMBL" id="RBUA01000821">
    <property type="protein sequence ID" value="RMU54724.1"/>
    <property type="molecule type" value="Genomic_DNA"/>
</dbReference>
<name>A0A3M5VAD6_PSESX</name>
<evidence type="ECO:0008006" key="3">
    <source>
        <dbReference type="Google" id="ProtNLM"/>
    </source>
</evidence>